<dbReference type="EMBL" id="CP020472">
    <property type="protein sequence ID" value="ARD24004.1"/>
    <property type="molecule type" value="Genomic_DNA"/>
</dbReference>
<organism evidence="1 2">
    <name type="scientific">Shewanella japonica</name>
    <dbReference type="NCBI Taxonomy" id="93973"/>
    <lineage>
        <taxon>Bacteria</taxon>
        <taxon>Pseudomonadati</taxon>
        <taxon>Pseudomonadota</taxon>
        <taxon>Gammaproteobacteria</taxon>
        <taxon>Alteromonadales</taxon>
        <taxon>Shewanellaceae</taxon>
        <taxon>Shewanella</taxon>
    </lineage>
</organism>
<name>A0ABM6JQR2_9GAMM</name>
<evidence type="ECO:0000313" key="1">
    <source>
        <dbReference type="EMBL" id="ARD24004.1"/>
    </source>
</evidence>
<keyword evidence="2" id="KW-1185">Reference proteome</keyword>
<accession>A0ABM6JQR2</accession>
<protein>
    <submittedName>
        <fullName evidence="1">Uncharacterized protein</fullName>
    </submittedName>
</protein>
<sequence>MFMSKKIILINILIFCVVSSMLSAASLYEKVTDEQYLKLEFLPLCTSEGQTIFQITNVSGQKLLVDPAFMEVDKYDAHRFGIDLVNLTISDSYPKMTSKAYVGGQGDWYPMEAGEVIQHKIGFREYAVSPLDASAQYMPAFNGMPIRVITTIEGKKVTMFNGVFDTTFSSQFGPECWK</sequence>
<gene>
    <name evidence="1" type="ORF">SJ2017_3766</name>
</gene>
<dbReference type="Proteomes" id="UP000191820">
    <property type="component" value="Chromosome"/>
</dbReference>
<dbReference type="RefSeq" id="WP_080916967.1">
    <property type="nucleotide sequence ID" value="NZ_CP020472.1"/>
</dbReference>
<reference evidence="1 2" key="1">
    <citation type="submission" date="2017-03" db="EMBL/GenBank/DDBJ databases">
        <title>Genome sequencing of Shewanella japonica KCTC 22435.</title>
        <authorList>
            <person name="Kim K.M."/>
        </authorList>
    </citation>
    <scope>NUCLEOTIDE SEQUENCE [LARGE SCALE GENOMIC DNA]</scope>
    <source>
        <strain evidence="1 2">KCTC 22435</strain>
    </source>
</reference>
<evidence type="ECO:0000313" key="2">
    <source>
        <dbReference type="Proteomes" id="UP000191820"/>
    </source>
</evidence>
<proteinExistence type="predicted"/>